<organism evidence="1 2">
    <name type="scientific">Hymenobacter qilianensis</name>
    <dbReference type="NCBI Taxonomy" id="1385715"/>
    <lineage>
        <taxon>Bacteria</taxon>
        <taxon>Pseudomonadati</taxon>
        <taxon>Bacteroidota</taxon>
        <taxon>Cytophagia</taxon>
        <taxon>Cytophagales</taxon>
        <taxon>Hymenobacteraceae</taxon>
        <taxon>Hymenobacter</taxon>
    </lineage>
</organism>
<reference evidence="1 2" key="1">
    <citation type="journal article" date="2019" name="Int. J. Syst. Evol. Microbiol.">
        <title>The Global Catalogue of Microorganisms (GCM) 10K type strain sequencing project: providing services to taxonomists for standard genome sequencing and annotation.</title>
        <authorList>
            <consortium name="The Broad Institute Genomics Platform"/>
            <consortium name="The Broad Institute Genome Sequencing Center for Infectious Disease"/>
            <person name="Wu L."/>
            <person name="Ma J."/>
        </authorList>
    </citation>
    <scope>NUCLEOTIDE SEQUENCE [LARGE SCALE GENOMIC DNA]</scope>
    <source>
        <strain evidence="1 2">CGMCC 1.12720</strain>
    </source>
</reference>
<dbReference type="EMBL" id="BMFN01000002">
    <property type="protein sequence ID" value="GGF70873.1"/>
    <property type="molecule type" value="Genomic_DNA"/>
</dbReference>
<evidence type="ECO:0000313" key="2">
    <source>
        <dbReference type="Proteomes" id="UP000605392"/>
    </source>
</evidence>
<keyword evidence="2" id="KW-1185">Reference proteome</keyword>
<evidence type="ECO:0000313" key="1">
    <source>
        <dbReference type="EMBL" id="GGF70873.1"/>
    </source>
</evidence>
<sequence>MATDKEIQTALNLLLRYPICSSSLSIQVQLFDGQAGSGIGDGKLQNESPRAAMALRTLLFVRRKAHARWRYVNG</sequence>
<protein>
    <submittedName>
        <fullName evidence="1">Uncharacterized protein</fullName>
    </submittedName>
</protein>
<gene>
    <name evidence="1" type="ORF">GCM10011375_27450</name>
</gene>
<comment type="caution">
    <text evidence="1">The sequence shown here is derived from an EMBL/GenBank/DDBJ whole genome shotgun (WGS) entry which is preliminary data.</text>
</comment>
<name>A0ACB5PTU1_9BACT</name>
<dbReference type="Proteomes" id="UP000605392">
    <property type="component" value="Unassembled WGS sequence"/>
</dbReference>
<accession>A0ACB5PTU1</accession>
<proteinExistence type="predicted"/>